<feature type="compositionally biased region" description="Low complexity" evidence="1">
    <location>
        <begin position="90"/>
        <end position="99"/>
    </location>
</feature>
<accession>A0A150R7Z8</accession>
<dbReference type="Proteomes" id="UP000075515">
    <property type="component" value="Unassembled WGS sequence"/>
</dbReference>
<dbReference type="AlphaFoldDB" id="A0A150R7Z8"/>
<evidence type="ECO:0000313" key="3">
    <source>
        <dbReference type="Proteomes" id="UP000075515"/>
    </source>
</evidence>
<comment type="caution">
    <text evidence="2">The sequence shown here is derived from an EMBL/GenBank/DDBJ whole genome shotgun (WGS) entry which is preliminary data.</text>
</comment>
<reference evidence="2 3" key="1">
    <citation type="submission" date="2014-02" db="EMBL/GenBank/DDBJ databases">
        <title>The small core and large imbalanced accessory genome model reveals a collaborative survival strategy of Sorangium cellulosum strains in nature.</title>
        <authorList>
            <person name="Han K."/>
            <person name="Peng R."/>
            <person name="Blom J."/>
            <person name="Li Y.-Z."/>
        </authorList>
    </citation>
    <scope>NUCLEOTIDE SEQUENCE [LARGE SCALE GENOMIC DNA]</scope>
    <source>
        <strain evidence="2 3">So0149</strain>
    </source>
</reference>
<name>A0A150R7Z8_SORCE</name>
<protein>
    <submittedName>
        <fullName evidence="2">Uncharacterized protein</fullName>
    </submittedName>
</protein>
<dbReference type="EMBL" id="JEMC01004040">
    <property type="protein sequence ID" value="KYF76335.1"/>
    <property type="molecule type" value="Genomic_DNA"/>
</dbReference>
<gene>
    <name evidence="2" type="ORF">BE18_42955</name>
</gene>
<sequence>MVTRSTQSAEVPGSPGPPEDELSPPDAALELLDEGPAPPAEALEPPAEALEPPAEALEPLDEAPAPPADALEPLDEEPPELEPVVSSPQAGRAAISAARESARRDMVRVNRTRCCIGPHALAILGPRSAVRAMT</sequence>
<evidence type="ECO:0000313" key="2">
    <source>
        <dbReference type="EMBL" id="KYF76335.1"/>
    </source>
</evidence>
<organism evidence="2 3">
    <name type="scientific">Sorangium cellulosum</name>
    <name type="common">Polyangium cellulosum</name>
    <dbReference type="NCBI Taxonomy" id="56"/>
    <lineage>
        <taxon>Bacteria</taxon>
        <taxon>Pseudomonadati</taxon>
        <taxon>Myxococcota</taxon>
        <taxon>Polyangia</taxon>
        <taxon>Polyangiales</taxon>
        <taxon>Polyangiaceae</taxon>
        <taxon>Sorangium</taxon>
    </lineage>
</organism>
<feature type="region of interest" description="Disordered" evidence="1">
    <location>
        <begin position="1"/>
        <end position="104"/>
    </location>
</feature>
<feature type="compositionally biased region" description="Low complexity" evidence="1">
    <location>
        <begin position="40"/>
        <end position="57"/>
    </location>
</feature>
<proteinExistence type="predicted"/>
<evidence type="ECO:0000256" key="1">
    <source>
        <dbReference type="SAM" id="MobiDB-lite"/>
    </source>
</evidence>